<comment type="similarity">
    <text evidence="1">Belongs to the metallophosphoesterase superfamily. YfcE family.</text>
</comment>
<reference evidence="3 4" key="1">
    <citation type="submission" date="2022-06" db="EMBL/GenBank/DDBJ databases">
        <title>Rhizosaccharibacter gen. nov. sp. nov. KSS12, endophytic bacteria isolated from sugarcane.</title>
        <authorList>
            <person name="Pitiwittayakul N."/>
        </authorList>
    </citation>
    <scope>NUCLEOTIDE SEQUENCE [LARGE SCALE GENOMIC DNA]</scope>
    <source>
        <strain evidence="3 4">KSS12</strain>
    </source>
</reference>
<keyword evidence="4" id="KW-1185">Reference proteome</keyword>
<dbReference type="SUPFAM" id="SSF56300">
    <property type="entry name" value="Metallo-dependent phosphatases"/>
    <property type="match status" value="1"/>
</dbReference>
<proteinExistence type="inferred from homology"/>
<dbReference type="Pfam" id="PF12850">
    <property type="entry name" value="Metallophos_2"/>
    <property type="match status" value="1"/>
</dbReference>
<evidence type="ECO:0000256" key="1">
    <source>
        <dbReference type="ARBA" id="ARBA00008950"/>
    </source>
</evidence>
<sequence>MAVFFTADTHWGHGGARGLFRRPFGSLAETDAAMIARWRDIVAPDDEVWHLGDVAVGLSPEKVAALIEALPGRKHLVPGNNDGPGVAALSCWASVSPYVELEQDGRLLVLCHYPLRSWRDMHRGAVNLHGHSHGRLAPLARQFDVGVDAREFRPVRLGDLMRPARCRAAVTFPA</sequence>
<dbReference type="InterPro" id="IPR024654">
    <property type="entry name" value="Calcineurin-like_PHP_lpxH"/>
</dbReference>
<gene>
    <name evidence="3" type="ORF">NFI88_13675</name>
</gene>
<name>A0ABT1VZV1_9PROT</name>
<dbReference type="EMBL" id="JAMZEJ010000008">
    <property type="protein sequence ID" value="MCQ8241883.1"/>
    <property type="molecule type" value="Genomic_DNA"/>
</dbReference>
<dbReference type="Proteomes" id="UP001524547">
    <property type="component" value="Unassembled WGS sequence"/>
</dbReference>
<protein>
    <submittedName>
        <fullName evidence="3">Metallophosphoesterase family protein</fullName>
    </submittedName>
</protein>
<dbReference type="RefSeq" id="WP_422920633.1">
    <property type="nucleotide sequence ID" value="NZ_JAMZEJ010000008.1"/>
</dbReference>
<organism evidence="3 4">
    <name type="scientific">Rhizosaccharibacter radicis</name>
    <dbReference type="NCBI Taxonomy" id="2782605"/>
    <lineage>
        <taxon>Bacteria</taxon>
        <taxon>Pseudomonadati</taxon>
        <taxon>Pseudomonadota</taxon>
        <taxon>Alphaproteobacteria</taxon>
        <taxon>Acetobacterales</taxon>
        <taxon>Acetobacteraceae</taxon>
        <taxon>Rhizosaccharibacter</taxon>
    </lineage>
</organism>
<evidence type="ECO:0000313" key="4">
    <source>
        <dbReference type="Proteomes" id="UP001524547"/>
    </source>
</evidence>
<dbReference type="InterPro" id="IPR029052">
    <property type="entry name" value="Metallo-depent_PP-like"/>
</dbReference>
<feature type="domain" description="Calcineurin-like phosphoesterase" evidence="2">
    <location>
        <begin position="1"/>
        <end position="134"/>
    </location>
</feature>
<evidence type="ECO:0000259" key="2">
    <source>
        <dbReference type="Pfam" id="PF12850"/>
    </source>
</evidence>
<dbReference type="Gene3D" id="3.60.21.10">
    <property type="match status" value="1"/>
</dbReference>
<accession>A0ABT1VZV1</accession>
<evidence type="ECO:0000313" key="3">
    <source>
        <dbReference type="EMBL" id="MCQ8241883.1"/>
    </source>
</evidence>
<comment type="caution">
    <text evidence="3">The sequence shown here is derived from an EMBL/GenBank/DDBJ whole genome shotgun (WGS) entry which is preliminary data.</text>
</comment>